<keyword evidence="7 14" id="KW-0028">Amino-acid biosynthesis</keyword>
<feature type="binding site" evidence="14">
    <location>
        <position position="101"/>
    </location>
    <ligand>
        <name>substrate</name>
    </ligand>
</feature>
<feature type="binding site" evidence="14">
    <location>
        <position position="256"/>
    </location>
    <ligand>
        <name>Mg(2+)</name>
        <dbReference type="ChEBI" id="CHEBI:18420"/>
    </ligand>
</feature>
<evidence type="ECO:0000256" key="13">
    <source>
        <dbReference type="ARBA" id="ARBA00023304"/>
    </source>
</evidence>
<feature type="binding site" evidence="14">
    <location>
        <position position="228"/>
    </location>
    <ligand>
        <name>substrate</name>
    </ligand>
</feature>
<comment type="catalytic activity">
    <reaction evidence="1 14 15">
        <text>(2R,3S)-3-isopropylmalate + NAD(+) = 4-methyl-2-oxopentanoate + CO2 + NADH</text>
        <dbReference type="Rhea" id="RHEA:32271"/>
        <dbReference type="ChEBI" id="CHEBI:16526"/>
        <dbReference type="ChEBI" id="CHEBI:17865"/>
        <dbReference type="ChEBI" id="CHEBI:35121"/>
        <dbReference type="ChEBI" id="CHEBI:57540"/>
        <dbReference type="ChEBI" id="CHEBI:57945"/>
        <dbReference type="EC" id="1.1.1.85"/>
    </reaction>
</comment>
<dbReference type="Gene3D" id="3.40.718.10">
    <property type="entry name" value="Isopropylmalate Dehydrogenase"/>
    <property type="match status" value="1"/>
</dbReference>
<sequence>MEGSVMAYRIAVVPGDGIGQEITSEAVRVLRAVDEKFSLGLTYETRDAGGTAYDKFGTPLPEDTLSVCKASDGVLFGAVGGTKWDSVEPSMRPERAILGLRKGLGLYANLRPVKVADALIEHSPLKPALVRGVDLVIVRELIGGIYFGEKCESEQVDGAERAWDMENYSVSEVERIARLAFETARLRRGKVTSVDKANVLATSRLWRRTVTALAPEYGDVALDHLYVDNCAMQLAVRPTQFDVIVTGNLFGDILSDEAAVIGGSIGLMPSASIGTGTSLFEPIHGSAPDIAGQGIANPLGTILSAAMLLRYALHEEAAADAVEAAVDAALADGKRTADIYIEGSGCTKVGITEMTDVVLAHL</sequence>
<dbReference type="AlphaFoldDB" id="F5RQE0"/>
<dbReference type="PANTHER" id="PTHR42979:SF1">
    <property type="entry name" value="3-ISOPROPYLMALATE DEHYDROGENASE"/>
    <property type="match status" value="1"/>
</dbReference>
<comment type="cofactor">
    <cofactor evidence="14 15">
        <name>Mg(2+)</name>
        <dbReference type="ChEBI" id="CHEBI:18420"/>
    </cofactor>
    <cofactor evidence="14 15">
        <name>Mn(2+)</name>
        <dbReference type="ChEBI" id="CHEBI:29035"/>
    </cofactor>
    <text evidence="14 15">Binds 1 Mg(2+) or Mn(2+) ion per subunit.</text>
</comment>
<accession>F5RQE0</accession>
<feature type="binding site" evidence="14">
    <location>
        <position position="139"/>
    </location>
    <ligand>
        <name>substrate</name>
    </ligand>
</feature>
<comment type="subunit">
    <text evidence="5 14 15">Homodimer.</text>
</comment>
<gene>
    <name evidence="17" type="primary">leuB2</name>
    <name evidence="14" type="synonym">leuB</name>
    <name evidence="17" type="ORF">HMPREF9081_2476</name>
</gene>
<keyword evidence="6 14" id="KW-0432">Leucine biosynthesis</keyword>
<dbReference type="PANTHER" id="PTHR42979">
    <property type="entry name" value="3-ISOPROPYLMALATE DEHYDROGENASE"/>
    <property type="match status" value="1"/>
</dbReference>
<protein>
    <recommendedName>
        <fullName evidence="14">3-isopropylmalate dehydrogenase</fullName>
        <ecNumber evidence="14">1.1.1.85</ecNumber>
    </recommendedName>
    <alternativeName>
        <fullName evidence="14">3-IPM-DH</fullName>
    </alternativeName>
    <alternativeName>
        <fullName evidence="14">Beta-IPM dehydrogenase</fullName>
        <shortName evidence="14">IMDH</shortName>
    </alternativeName>
</protein>
<keyword evidence="8 14" id="KW-0479">Metal-binding</keyword>
<dbReference type="NCBIfam" id="TIGR00169">
    <property type="entry name" value="leuB"/>
    <property type="match status" value="1"/>
</dbReference>
<comment type="cofactor">
    <cofactor evidence="2">
        <name>Mn(2+)</name>
        <dbReference type="ChEBI" id="CHEBI:29035"/>
    </cofactor>
</comment>
<keyword evidence="10 14" id="KW-0560">Oxidoreductase</keyword>
<dbReference type="InterPro" id="IPR004429">
    <property type="entry name" value="Isopropylmalate_DH"/>
</dbReference>
<evidence type="ECO:0000256" key="3">
    <source>
        <dbReference type="ARBA" id="ARBA00004762"/>
    </source>
</evidence>
<evidence type="ECO:0000256" key="11">
    <source>
        <dbReference type="ARBA" id="ARBA00023027"/>
    </source>
</evidence>
<dbReference type="Proteomes" id="UP000004067">
    <property type="component" value="Unassembled WGS sequence"/>
</dbReference>
<feature type="domain" description="Isopropylmalate dehydrogenase-like" evidence="16">
    <location>
        <begin position="9"/>
        <end position="358"/>
    </location>
</feature>
<reference evidence="17 18" key="1">
    <citation type="submission" date="2011-04" db="EMBL/GenBank/DDBJ databases">
        <authorList>
            <person name="Muzny D."/>
            <person name="Qin X."/>
            <person name="Deng J."/>
            <person name="Jiang H."/>
            <person name="Liu Y."/>
            <person name="Qu J."/>
            <person name="Song X.-Z."/>
            <person name="Zhang L."/>
            <person name="Thornton R."/>
            <person name="Coyle M."/>
            <person name="Francisco L."/>
            <person name="Jackson L."/>
            <person name="Javaid M."/>
            <person name="Korchina V."/>
            <person name="Kovar C."/>
            <person name="Mata R."/>
            <person name="Mathew T."/>
            <person name="Ngo R."/>
            <person name="Nguyen L."/>
            <person name="Nguyen N."/>
            <person name="Okwuonu G."/>
            <person name="Ongeri F."/>
            <person name="Pham C."/>
            <person name="Simmons D."/>
            <person name="Wilczek-Boney K."/>
            <person name="Hale W."/>
            <person name="Jakkamsetti A."/>
            <person name="Pham P."/>
            <person name="Ruth R."/>
            <person name="San Lucas F."/>
            <person name="Warren J."/>
            <person name="Zhang J."/>
            <person name="Zhao Z."/>
            <person name="Zhou C."/>
            <person name="Zhu D."/>
            <person name="Lee S."/>
            <person name="Bess C."/>
            <person name="Blankenburg K."/>
            <person name="Forbes L."/>
            <person name="Fu Q."/>
            <person name="Gubbala S."/>
            <person name="Hirani K."/>
            <person name="Jayaseelan J.C."/>
            <person name="Lara F."/>
            <person name="Munidasa M."/>
            <person name="Palculict T."/>
            <person name="Patil S."/>
            <person name="Pu L.-L."/>
            <person name="Saada N."/>
            <person name="Tang L."/>
            <person name="Weissenberger G."/>
            <person name="Zhu Y."/>
            <person name="Hemphill L."/>
            <person name="Shang Y."/>
            <person name="Youmans B."/>
            <person name="Ayvaz T."/>
            <person name="Ross M."/>
            <person name="Santibanez J."/>
            <person name="Aqrawi P."/>
            <person name="Gross S."/>
            <person name="Joshi V."/>
            <person name="Fowler G."/>
            <person name="Nazareth L."/>
            <person name="Reid J."/>
            <person name="Worley K."/>
            <person name="Petrosino J."/>
            <person name="Highlander S."/>
            <person name="Gibbs R."/>
        </authorList>
    </citation>
    <scope>NUCLEOTIDE SEQUENCE [LARGE SCALE GENOMIC DNA]</scope>
    <source>
        <strain evidence="17 18">DSM 2778</strain>
    </source>
</reference>
<dbReference type="GO" id="GO:0000287">
    <property type="term" value="F:magnesium ion binding"/>
    <property type="evidence" value="ECO:0007669"/>
    <property type="project" value="InterPro"/>
</dbReference>
<name>F5RQE0_9FIRM</name>
<organism evidence="17 18">
    <name type="scientific">Centipeda periodontii DSM 2778</name>
    <dbReference type="NCBI Taxonomy" id="888060"/>
    <lineage>
        <taxon>Bacteria</taxon>
        <taxon>Bacillati</taxon>
        <taxon>Bacillota</taxon>
        <taxon>Negativicutes</taxon>
        <taxon>Selenomonadales</taxon>
        <taxon>Selenomonadaceae</taxon>
        <taxon>Centipeda</taxon>
    </lineage>
</organism>
<feature type="site" description="Important for catalysis" evidence="14">
    <location>
        <position position="146"/>
    </location>
</feature>
<keyword evidence="12 14" id="KW-0464">Manganese</keyword>
<dbReference type="EC" id="1.1.1.85" evidence="14"/>
<dbReference type="GO" id="GO:0051287">
    <property type="term" value="F:NAD binding"/>
    <property type="evidence" value="ECO:0007669"/>
    <property type="project" value="InterPro"/>
</dbReference>
<keyword evidence="18" id="KW-1185">Reference proteome</keyword>
<keyword evidence="11 14" id="KW-0520">NAD</keyword>
<dbReference type="SUPFAM" id="SSF53659">
    <property type="entry name" value="Isocitrate/Isopropylmalate dehydrogenase-like"/>
    <property type="match status" value="1"/>
</dbReference>
<comment type="pathway">
    <text evidence="3 14 15">Amino-acid biosynthesis; L-leucine biosynthesis; L-leucine from 3-methyl-2-oxobutanoate: step 3/4.</text>
</comment>
<feature type="binding site" evidence="14">
    <location>
        <position position="111"/>
    </location>
    <ligand>
        <name>substrate</name>
    </ligand>
</feature>
<evidence type="ECO:0000256" key="4">
    <source>
        <dbReference type="ARBA" id="ARBA00008319"/>
    </source>
</evidence>
<dbReference type="PROSITE" id="PS00470">
    <property type="entry name" value="IDH_IMDH"/>
    <property type="match status" value="1"/>
</dbReference>
<evidence type="ECO:0000256" key="1">
    <source>
        <dbReference type="ARBA" id="ARBA00000624"/>
    </source>
</evidence>
<dbReference type="STRING" id="888060.HMPREF9081_2476"/>
<feature type="binding site" evidence="14">
    <location>
        <begin position="81"/>
        <end position="94"/>
    </location>
    <ligand>
        <name>NAD(+)</name>
        <dbReference type="ChEBI" id="CHEBI:57540"/>
    </ligand>
</feature>
<feature type="site" description="Important for catalysis" evidence="14">
    <location>
        <position position="196"/>
    </location>
</feature>
<evidence type="ECO:0000313" key="17">
    <source>
        <dbReference type="EMBL" id="EGK56974.1"/>
    </source>
</evidence>
<dbReference type="SMART" id="SM01329">
    <property type="entry name" value="Iso_dh"/>
    <property type="match status" value="1"/>
</dbReference>
<comment type="subcellular location">
    <subcellularLocation>
        <location evidence="14">Cytoplasm</location>
    </subcellularLocation>
</comment>
<keyword evidence="13 14" id="KW-0100">Branched-chain amino acid biosynthesis</keyword>
<dbReference type="EMBL" id="AFHQ01000060">
    <property type="protein sequence ID" value="EGK56974.1"/>
    <property type="molecule type" value="Genomic_DNA"/>
</dbReference>
<keyword evidence="14" id="KW-0963">Cytoplasm</keyword>
<dbReference type="HOGENOM" id="CLU_031953_0_3_9"/>
<evidence type="ECO:0000256" key="6">
    <source>
        <dbReference type="ARBA" id="ARBA00022430"/>
    </source>
</evidence>
<dbReference type="InterPro" id="IPR024084">
    <property type="entry name" value="IsoPropMal-DH-like_dom"/>
</dbReference>
<dbReference type="HAMAP" id="MF_01033">
    <property type="entry name" value="LeuB_type1"/>
    <property type="match status" value="1"/>
</dbReference>
<dbReference type="Pfam" id="PF00180">
    <property type="entry name" value="Iso_dh"/>
    <property type="match status" value="1"/>
</dbReference>
<evidence type="ECO:0000259" key="16">
    <source>
        <dbReference type="SMART" id="SM01329"/>
    </source>
</evidence>
<dbReference type="FunFam" id="3.40.718.10:FF:000006">
    <property type="entry name" value="3-isopropylmalate dehydrogenase"/>
    <property type="match status" value="1"/>
</dbReference>
<feature type="binding site" evidence="14">
    <location>
        <begin position="285"/>
        <end position="297"/>
    </location>
    <ligand>
        <name>NAD(+)</name>
        <dbReference type="ChEBI" id="CHEBI:57540"/>
    </ligand>
</feature>
<evidence type="ECO:0000256" key="7">
    <source>
        <dbReference type="ARBA" id="ARBA00022605"/>
    </source>
</evidence>
<feature type="binding site" evidence="14">
    <location>
        <position position="252"/>
    </location>
    <ligand>
        <name>Mg(2+)</name>
        <dbReference type="ChEBI" id="CHEBI:18420"/>
    </ligand>
</feature>
<feature type="binding site" evidence="14">
    <location>
        <position position="228"/>
    </location>
    <ligand>
        <name>Mg(2+)</name>
        <dbReference type="ChEBI" id="CHEBI:18420"/>
    </ligand>
</feature>
<evidence type="ECO:0000256" key="12">
    <source>
        <dbReference type="ARBA" id="ARBA00023211"/>
    </source>
</evidence>
<evidence type="ECO:0000256" key="9">
    <source>
        <dbReference type="ARBA" id="ARBA00022842"/>
    </source>
</evidence>
<evidence type="ECO:0000313" key="18">
    <source>
        <dbReference type="Proteomes" id="UP000004067"/>
    </source>
</evidence>
<evidence type="ECO:0000256" key="15">
    <source>
        <dbReference type="RuleBase" id="RU004445"/>
    </source>
</evidence>
<evidence type="ECO:0000256" key="2">
    <source>
        <dbReference type="ARBA" id="ARBA00001936"/>
    </source>
</evidence>
<comment type="function">
    <text evidence="14 15">Catalyzes the oxidation of 3-carboxy-2-hydroxy-4-methylpentanoate (3-isopropylmalate) to 3-carboxy-4-methyl-2-oxopentanoate. The product decarboxylates to 4-methyl-2 oxopentanoate.</text>
</comment>
<dbReference type="InterPro" id="IPR019818">
    <property type="entry name" value="IsoCit/isopropylmalate_DH_CS"/>
</dbReference>
<dbReference type="UniPathway" id="UPA00048">
    <property type="reaction ID" value="UER00072"/>
</dbReference>
<evidence type="ECO:0000256" key="10">
    <source>
        <dbReference type="ARBA" id="ARBA00023002"/>
    </source>
</evidence>
<dbReference type="GO" id="GO:0003862">
    <property type="term" value="F:3-isopropylmalate dehydrogenase activity"/>
    <property type="evidence" value="ECO:0007669"/>
    <property type="project" value="UniProtKB-UniRule"/>
</dbReference>
<evidence type="ECO:0000256" key="5">
    <source>
        <dbReference type="ARBA" id="ARBA00011738"/>
    </source>
</evidence>
<dbReference type="GO" id="GO:0009098">
    <property type="term" value="P:L-leucine biosynthetic process"/>
    <property type="evidence" value="ECO:0007669"/>
    <property type="project" value="UniProtKB-UniRule"/>
</dbReference>
<evidence type="ECO:0000256" key="8">
    <source>
        <dbReference type="ARBA" id="ARBA00022723"/>
    </source>
</evidence>
<dbReference type="eggNOG" id="COG0473">
    <property type="taxonomic scope" value="Bacteria"/>
</dbReference>
<evidence type="ECO:0000256" key="14">
    <source>
        <dbReference type="HAMAP-Rule" id="MF_01033"/>
    </source>
</evidence>
<comment type="similarity">
    <text evidence="4 14">Belongs to the isocitrate and isopropylmalate dehydrogenases family. LeuB type 1 subfamily.</text>
</comment>
<keyword evidence="9 14" id="KW-0460">Magnesium</keyword>
<dbReference type="GO" id="GO:0005829">
    <property type="term" value="C:cytosol"/>
    <property type="evidence" value="ECO:0007669"/>
    <property type="project" value="TreeGrafter"/>
</dbReference>
<comment type="caution">
    <text evidence="17">The sequence shown here is derived from an EMBL/GenBank/DDBJ whole genome shotgun (WGS) entry which is preliminary data.</text>
</comment>
<proteinExistence type="inferred from homology"/>